<evidence type="ECO:0000256" key="1">
    <source>
        <dbReference type="HAMAP-Rule" id="MF_02093"/>
    </source>
</evidence>
<keyword evidence="1" id="KW-1003">Cell membrane</keyword>
<dbReference type="GO" id="GO:0005506">
    <property type="term" value="F:iron ion binding"/>
    <property type="evidence" value="ECO:0007669"/>
    <property type="project" value="UniProtKB-UniRule"/>
</dbReference>
<dbReference type="AlphaFoldDB" id="A0A4D6HBR5"/>
<dbReference type="KEGG" id="hsn:DV733_09840"/>
<comment type="similarity">
    <text evidence="1">Belongs to the Brp/Blh beta-carotene diooxygenase family.</text>
</comment>
<comment type="function">
    <text evidence="1">Catalyzes the cleavage of beta-carotene at its central double bond (15,15') to yield two molecules of all-trans-retinal.</text>
</comment>
<dbReference type="InterPro" id="IPR022270">
    <property type="entry name" value="Blh_diox"/>
</dbReference>
<feature type="binding site" evidence="1">
    <location>
        <position position="254"/>
    </location>
    <ligand>
        <name>Fe cation</name>
        <dbReference type="ChEBI" id="CHEBI:24875"/>
    </ligand>
</feature>
<feature type="transmembrane region" description="Helical" evidence="1">
    <location>
        <begin position="289"/>
        <end position="307"/>
    </location>
</feature>
<feature type="transmembrane region" description="Helical" evidence="1">
    <location>
        <begin position="170"/>
        <end position="189"/>
    </location>
</feature>
<dbReference type="GO" id="GO:0003834">
    <property type="term" value="F:beta-carotene 15,15'-dioxygenase activity"/>
    <property type="evidence" value="ECO:0007669"/>
    <property type="project" value="UniProtKB-EC"/>
</dbReference>
<feature type="transmembrane region" description="Helical" evidence="1">
    <location>
        <begin position="196"/>
        <end position="216"/>
    </location>
</feature>
<gene>
    <name evidence="2" type="ORF">DV733_09840</name>
</gene>
<dbReference type="GO" id="GO:0016121">
    <property type="term" value="P:carotene catabolic process"/>
    <property type="evidence" value="ECO:0007669"/>
    <property type="project" value="UniProtKB-UniRule"/>
</dbReference>
<dbReference type="HAMAP" id="MF_02093">
    <property type="entry name" value="Beta_carotene_diox"/>
    <property type="match status" value="1"/>
</dbReference>
<keyword evidence="1" id="KW-0479">Metal-binding</keyword>
<dbReference type="GO" id="GO:0010436">
    <property type="term" value="F:carotenoid dioxygenase activity"/>
    <property type="evidence" value="ECO:0007669"/>
    <property type="project" value="UniProtKB-UniRule"/>
</dbReference>
<feature type="transmembrane region" description="Helical" evidence="1">
    <location>
        <begin position="48"/>
        <end position="67"/>
    </location>
</feature>
<feature type="transmembrane region" description="Helical" evidence="1">
    <location>
        <begin position="231"/>
        <end position="252"/>
    </location>
</feature>
<keyword evidence="1" id="KW-0560">Oxidoreductase</keyword>
<keyword evidence="3" id="KW-1185">Reference proteome</keyword>
<keyword evidence="1" id="KW-0812">Transmembrane</keyword>
<evidence type="ECO:0000313" key="2">
    <source>
        <dbReference type="EMBL" id="QCC51524.1"/>
    </source>
</evidence>
<reference evidence="2 3" key="1">
    <citation type="journal article" date="2019" name="Nat. Commun.">
        <title>A new type of DNA phosphorothioation-based antiviral system in archaea.</title>
        <authorList>
            <person name="Xiong L."/>
            <person name="Liu S."/>
            <person name="Chen S."/>
            <person name="Xiao Y."/>
            <person name="Zhu B."/>
            <person name="Gao Y."/>
            <person name="Zhang Y."/>
            <person name="Chen B."/>
            <person name="Luo J."/>
            <person name="Deng Z."/>
            <person name="Chen X."/>
            <person name="Wang L."/>
            <person name="Chen S."/>
        </authorList>
    </citation>
    <scope>NUCLEOTIDE SEQUENCE [LARGE SCALE GENOMIC DNA]</scope>
    <source>
        <strain evidence="2 3">CBA1105</strain>
    </source>
</reference>
<comment type="cofactor">
    <cofactor evidence="1">
        <name>Fe(2+)</name>
        <dbReference type="ChEBI" id="CHEBI:29033"/>
    </cofactor>
</comment>
<feature type="transmembrane region" description="Helical" evidence="1">
    <location>
        <begin position="319"/>
        <end position="339"/>
    </location>
</feature>
<proteinExistence type="inferred from homology"/>
<dbReference type="Pfam" id="PF15461">
    <property type="entry name" value="BCD"/>
    <property type="match status" value="1"/>
</dbReference>
<organism evidence="2 3">
    <name type="scientific">Halapricum salinum</name>
    <dbReference type="NCBI Taxonomy" id="1457250"/>
    <lineage>
        <taxon>Archaea</taxon>
        <taxon>Methanobacteriati</taxon>
        <taxon>Methanobacteriota</taxon>
        <taxon>Stenosarchaea group</taxon>
        <taxon>Halobacteria</taxon>
        <taxon>Halobacteriales</taxon>
        <taxon>Haloarculaceae</taxon>
        <taxon>Halapricum</taxon>
    </lineage>
</organism>
<dbReference type="GO" id="GO:0005886">
    <property type="term" value="C:plasma membrane"/>
    <property type="evidence" value="ECO:0007669"/>
    <property type="project" value="UniProtKB-SubCell"/>
</dbReference>
<keyword evidence="1" id="KW-0408">Iron</keyword>
<dbReference type="EC" id="1.13.11.63" evidence="1"/>
<protein>
    <recommendedName>
        <fullName evidence="1">Probable beta-carotene 15,15'-dioxygenase</fullName>
        <ecNumber evidence="1">1.13.11.63</ecNumber>
    </recommendedName>
</protein>
<accession>A0A4D6HBR5</accession>
<evidence type="ECO:0000313" key="3">
    <source>
        <dbReference type="Proteomes" id="UP000296706"/>
    </source>
</evidence>
<dbReference type="NCBIfam" id="TIGR03753">
    <property type="entry name" value="blh_monoox"/>
    <property type="match status" value="1"/>
</dbReference>
<sequence length="347" mass="37397">MGDRTMAAVNVRRDVRDRLLEVTARPIWVVLATAAAVHLLGVRLPTDVQYGILLATVLLLGLPHGALDHLTLPRARAESLTARRFVVFCGWYLLLASAYGVAWLVAPTASFVGFVLLTWFHWGQGDRAHLALVTDAAHLENPWVNRLTLFVRGGLPMLVPLIWFPDAYESVLATVVGLFGSSGDWIASLFSSEARLALGVGFGLLTLATLAWGYRVAGDRPAWRIDVVETILLWVFFLSVPPILAIGLYFVVWHSLRHLARLVAIDDTAASALARGSTTGVLTRLTRDALPMTAGALVLFGAIAVLVPTEPGTVADVAGVYLVLLAVLTLPHAVVVTVLDRIQGVSP</sequence>
<feature type="binding site" evidence="1">
    <location>
        <position position="121"/>
    </location>
    <ligand>
        <name>Fe cation</name>
        <dbReference type="ChEBI" id="CHEBI:24875"/>
    </ligand>
</feature>
<comment type="catalytic activity">
    <reaction evidence="1">
        <text>all-trans-beta-carotene + O2 = 2 all-trans-retinal</text>
        <dbReference type="Rhea" id="RHEA:32887"/>
        <dbReference type="ChEBI" id="CHEBI:15379"/>
        <dbReference type="ChEBI" id="CHEBI:17579"/>
        <dbReference type="ChEBI" id="CHEBI:17898"/>
        <dbReference type="EC" id="1.13.11.63"/>
    </reaction>
</comment>
<feature type="binding site" evidence="1">
    <location>
        <position position="64"/>
    </location>
    <ligand>
        <name>Fe cation</name>
        <dbReference type="ChEBI" id="CHEBI:24875"/>
    </ligand>
</feature>
<keyword evidence="1" id="KW-1133">Transmembrane helix</keyword>
<dbReference type="STRING" id="1457250.GCA_000755225_00931"/>
<feature type="transmembrane region" description="Helical" evidence="1">
    <location>
        <begin position="22"/>
        <end position="42"/>
    </location>
</feature>
<keyword evidence="1" id="KW-0223">Dioxygenase</keyword>
<name>A0A4D6HBR5_9EURY</name>
<dbReference type="Proteomes" id="UP000296706">
    <property type="component" value="Chromosome"/>
</dbReference>
<feature type="binding site" evidence="1">
    <location>
        <position position="258"/>
    </location>
    <ligand>
        <name>Fe cation</name>
        <dbReference type="ChEBI" id="CHEBI:24875"/>
    </ligand>
</feature>
<comment type="subcellular location">
    <subcellularLocation>
        <location evidence="1">Cell membrane</location>
        <topology evidence="1">Multi-pass membrane protein</topology>
    </subcellularLocation>
</comment>
<dbReference type="EMBL" id="CP031310">
    <property type="protein sequence ID" value="QCC51524.1"/>
    <property type="molecule type" value="Genomic_DNA"/>
</dbReference>
<keyword evidence="1" id="KW-0472">Membrane</keyword>